<sequence length="203" mass="23162">MTWGKRLFDLVLVALLVPVLGPVLLLLVLWILLREGRPVFYVAERMKGVDRPFSLWKLRTMTVVDSDAGVSGGDKVARITRTGAWLRRKRLDEIPQLWNIVRGDLSFVGPRPPLREYVERFPALYGQVLRSRPGVTGLASLVYHRHEATLLERCDTALDTDAVYARICVPAKARLDLIYQRHQSVCFDIALVIRTAATVFRRR</sequence>
<protein>
    <submittedName>
        <fullName evidence="5">UDP-glucose:undecaprenyl-phosphate glucose-1-phosphate transferase</fullName>
        <ecNumber evidence="5">2.7.8.31</ecNumber>
    </submittedName>
</protein>
<feature type="domain" description="Bacterial sugar transferase" evidence="4">
    <location>
        <begin position="5"/>
        <end position="200"/>
    </location>
</feature>
<evidence type="ECO:0000313" key="6">
    <source>
        <dbReference type="Proteomes" id="UP000244898"/>
    </source>
</evidence>
<keyword evidence="2" id="KW-0270">Exopolysaccharide synthesis</keyword>
<feature type="transmembrane region" description="Helical" evidence="3">
    <location>
        <begin position="7"/>
        <end position="33"/>
    </location>
</feature>
<reference evidence="6" key="1">
    <citation type="submission" date="2018-03" db="EMBL/GenBank/DDBJ databases">
        <authorList>
            <person name="Rodrigo-Torres L."/>
            <person name="Arahal R. D."/>
            <person name="Lucena T."/>
        </authorList>
    </citation>
    <scope>NUCLEOTIDE SEQUENCE [LARGE SCALE GENOMIC DNA]</scope>
    <source>
        <strain evidence="6">CECT 7615</strain>
    </source>
</reference>
<accession>A0A2R8CFR8</accession>
<evidence type="ECO:0000256" key="3">
    <source>
        <dbReference type="SAM" id="Phobius"/>
    </source>
</evidence>
<dbReference type="GO" id="GO:0089702">
    <property type="term" value="F:undecaprenyl-phosphate glucose phosphotransferase activity"/>
    <property type="evidence" value="ECO:0007669"/>
    <property type="project" value="UniProtKB-EC"/>
</dbReference>
<dbReference type="Proteomes" id="UP000244898">
    <property type="component" value="Unassembled WGS sequence"/>
</dbReference>
<dbReference type="AlphaFoldDB" id="A0A2R8CFR8"/>
<dbReference type="OrthoDB" id="9808602at2"/>
<dbReference type="PANTHER" id="PTHR30576:SF20">
    <property type="entry name" value="QUINOVOSAMINEPHOSPHOTRANSFERAE-RELATED"/>
    <property type="match status" value="1"/>
</dbReference>
<dbReference type="EC" id="2.7.8.31" evidence="5"/>
<evidence type="ECO:0000259" key="4">
    <source>
        <dbReference type="Pfam" id="PF02397"/>
    </source>
</evidence>
<keyword evidence="5" id="KW-0808">Transferase</keyword>
<organism evidence="5 6">
    <name type="scientific">Falsiruegeria mediterranea M17</name>
    <dbReference type="NCBI Taxonomy" id="1200281"/>
    <lineage>
        <taxon>Bacteria</taxon>
        <taxon>Pseudomonadati</taxon>
        <taxon>Pseudomonadota</taxon>
        <taxon>Alphaproteobacteria</taxon>
        <taxon>Rhodobacterales</taxon>
        <taxon>Roseobacteraceae</taxon>
        <taxon>Falsiruegeria</taxon>
    </lineage>
</organism>
<evidence type="ECO:0000256" key="1">
    <source>
        <dbReference type="ARBA" id="ARBA00006464"/>
    </source>
</evidence>
<dbReference type="GO" id="GO:0000271">
    <property type="term" value="P:polysaccharide biosynthetic process"/>
    <property type="evidence" value="ECO:0007669"/>
    <property type="project" value="UniProtKB-KW"/>
</dbReference>
<proteinExistence type="inferred from homology"/>
<keyword evidence="3" id="KW-1133">Transmembrane helix</keyword>
<dbReference type="Pfam" id="PF02397">
    <property type="entry name" value="Bac_transf"/>
    <property type="match status" value="1"/>
</dbReference>
<gene>
    <name evidence="5" type="primary">wcaJ</name>
    <name evidence="5" type="ORF">TRM7615_04837</name>
</gene>
<dbReference type="InterPro" id="IPR003362">
    <property type="entry name" value="Bact_transf"/>
</dbReference>
<evidence type="ECO:0000313" key="5">
    <source>
        <dbReference type="EMBL" id="SPJ31294.1"/>
    </source>
</evidence>
<dbReference type="RefSeq" id="WP_108792531.1">
    <property type="nucleotide sequence ID" value="NZ_ONZG01000019.1"/>
</dbReference>
<evidence type="ECO:0000256" key="2">
    <source>
        <dbReference type="ARBA" id="ARBA00023169"/>
    </source>
</evidence>
<keyword evidence="6" id="KW-1185">Reference proteome</keyword>
<dbReference type="PANTHER" id="PTHR30576">
    <property type="entry name" value="COLANIC BIOSYNTHESIS UDP-GLUCOSE LIPID CARRIER TRANSFERASE"/>
    <property type="match status" value="1"/>
</dbReference>
<keyword evidence="3" id="KW-0472">Membrane</keyword>
<name>A0A2R8CFR8_9RHOB</name>
<dbReference type="EMBL" id="ONZG01000019">
    <property type="protein sequence ID" value="SPJ31294.1"/>
    <property type="molecule type" value="Genomic_DNA"/>
</dbReference>
<keyword evidence="3" id="KW-0812">Transmembrane</keyword>
<comment type="similarity">
    <text evidence="1">Belongs to the bacterial sugar transferase family.</text>
</comment>